<reference evidence="1" key="1">
    <citation type="submission" date="2020-05" db="EMBL/GenBank/DDBJ databases">
        <authorList>
            <person name="Chiriac C."/>
            <person name="Salcher M."/>
            <person name="Ghai R."/>
            <person name="Kavagutti S V."/>
        </authorList>
    </citation>
    <scope>NUCLEOTIDE SEQUENCE</scope>
</reference>
<sequence length="80" mass="8759">MQNQADSKMKNQTRTLIVTHADGSIENIPVFCGTSMGARRIPARIGRAMVAGTASAVLDYDGKPRCAIFRGRYFIRTVKA</sequence>
<organism evidence="1">
    <name type="scientific">uncultured Caudovirales phage</name>
    <dbReference type="NCBI Taxonomy" id="2100421"/>
    <lineage>
        <taxon>Viruses</taxon>
        <taxon>Duplodnaviria</taxon>
        <taxon>Heunggongvirae</taxon>
        <taxon>Uroviricota</taxon>
        <taxon>Caudoviricetes</taxon>
        <taxon>Peduoviridae</taxon>
        <taxon>Maltschvirus</taxon>
        <taxon>Maltschvirus maltsch</taxon>
    </lineage>
</organism>
<accession>A0A6J7WG23</accession>
<dbReference type="EMBL" id="LR798220">
    <property type="protein sequence ID" value="CAB5195061.1"/>
    <property type="molecule type" value="Genomic_DNA"/>
</dbReference>
<gene>
    <name evidence="1" type="ORF">UFOVP168_46</name>
</gene>
<protein>
    <submittedName>
        <fullName evidence="1">Uncharacterized protein</fullName>
    </submittedName>
</protein>
<evidence type="ECO:0000313" key="1">
    <source>
        <dbReference type="EMBL" id="CAB5195061.1"/>
    </source>
</evidence>
<proteinExistence type="predicted"/>
<name>A0A6J7WG23_9CAUD</name>